<reference evidence="2 3" key="1">
    <citation type="submission" date="2023-08" db="EMBL/GenBank/DDBJ databases">
        <title>A Necator americanus chromosomal reference genome.</title>
        <authorList>
            <person name="Ilik V."/>
            <person name="Petrzelkova K.J."/>
            <person name="Pardy F."/>
            <person name="Fuh T."/>
            <person name="Niatou-Singa F.S."/>
            <person name="Gouil Q."/>
            <person name="Baker L."/>
            <person name="Ritchie M.E."/>
            <person name="Jex A.R."/>
            <person name="Gazzola D."/>
            <person name="Li H."/>
            <person name="Toshio Fujiwara R."/>
            <person name="Zhan B."/>
            <person name="Aroian R.V."/>
            <person name="Pafco B."/>
            <person name="Schwarz E.M."/>
        </authorList>
    </citation>
    <scope>NUCLEOTIDE SEQUENCE [LARGE SCALE GENOMIC DNA]</scope>
    <source>
        <strain evidence="2 3">Aroian</strain>
        <tissue evidence="2">Whole animal</tissue>
    </source>
</reference>
<keyword evidence="3" id="KW-1185">Reference proteome</keyword>
<accession>A0ABR1BNR2</accession>
<evidence type="ECO:0000313" key="3">
    <source>
        <dbReference type="Proteomes" id="UP001303046"/>
    </source>
</evidence>
<name>A0ABR1BNR2_NECAM</name>
<sequence length="214" mass="24755">MPTTSAQSAACYKCEYHHHLCFKIAPTTDNSSTNRRPHKPTSPQNQRQHNDERVTHNTHSRPRSRSNTRNEQSQIRHPIRTTHHAHLSDGTPEHNKQDTVGEFQEPSSSYTVTVTSNNDNHDDIHQGNSILLMYTKVTLMNPEDNSQSCSWTADHLIHISQRTSPPNWNSAKSNQRISPFTHLERVIPRRYHHSSTRFNSNLKTTLHTRFPHNH</sequence>
<proteinExistence type="predicted"/>
<dbReference type="Proteomes" id="UP001303046">
    <property type="component" value="Unassembled WGS sequence"/>
</dbReference>
<feature type="region of interest" description="Disordered" evidence="1">
    <location>
        <begin position="27"/>
        <end position="107"/>
    </location>
</feature>
<gene>
    <name evidence="2" type="primary">Necator_chrI.g1422</name>
    <name evidence="2" type="ORF">RB195_005296</name>
</gene>
<feature type="compositionally biased region" description="Basic residues" evidence="1">
    <location>
        <begin position="56"/>
        <end position="66"/>
    </location>
</feature>
<evidence type="ECO:0000256" key="1">
    <source>
        <dbReference type="SAM" id="MobiDB-lite"/>
    </source>
</evidence>
<dbReference type="EMBL" id="JAVFWL010000001">
    <property type="protein sequence ID" value="KAK6727525.1"/>
    <property type="molecule type" value="Genomic_DNA"/>
</dbReference>
<comment type="caution">
    <text evidence="2">The sequence shown here is derived from an EMBL/GenBank/DDBJ whole genome shotgun (WGS) entry which is preliminary data.</text>
</comment>
<protein>
    <submittedName>
        <fullName evidence="2">Uncharacterized protein</fullName>
    </submittedName>
</protein>
<organism evidence="2 3">
    <name type="scientific">Necator americanus</name>
    <name type="common">Human hookworm</name>
    <dbReference type="NCBI Taxonomy" id="51031"/>
    <lineage>
        <taxon>Eukaryota</taxon>
        <taxon>Metazoa</taxon>
        <taxon>Ecdysozoa</taxon>
        <taxon>Nematoda</taxon>
        <taxon>Chromadorea</taxon>
        <taxon>Rhabditida</taxon>
        <taxon>Rhabditina</taxon>
        <taxon>Rhabditomorpha</taxon>
        <taxon>Strongyloidea</taxon>
        <taxon>Ancylostomatidae</taxon>
        <taxon>Bunostominae</taxon>
        <taxon>Necator</taxon>
    </lineage>
</organism>
<evidence type="ECO:0000313" key="2">
    <source>
        <dbReference type="EMBL" id="KAK6727525.1"/>
    </source>
</evidence>